<evidence type="ECO:0000313" key="3">
    <source>
        <dbReference type="EMBL" id="CAB4873740.1"/>
    </source>
</evidence>
<evidence type="ECO:0000313" key="1">
    <source>
        <dbReference type="EMBL" id="CAB4723153.1"/>
    </source>
</evidence>
<gene>
    <name evidence="1" type="ORF">UFOPK2658_01193</name>
    <name evidence="2" type="ORF">UFOPK2880_01617</name>
    <name evidence="3" type="ORF">UFOPK3304_01151</name>
    <name evidence="4" type="ORF">UFOPK3494_01940</name>
    <name evidence="5" type="ORF">UFOPK4134_00665</name>
</gene>
<dbReference type="EMBL" id="CAEZZP010000136">
    <property type="protein sequence ID" value="CAB4783905.1"/>
    <property type="molecule type" value="Genomic_DNA"/>
</dbReference>
<sequence length="257" mass="28343">MEFVKALLTLRYRPLSDAVIAYVDAFEPDKNDSAVVPDINTGVVREKLDADTTVEWISYKNAEFLVGIQQMHASVRSYVDGMPPVIAQFITDLVELARDTDASVEQSGESSAALLKTHELTRRVDISMLQRPVQIVPKRRATRATSKGVEAALHYVIENFEDMPLPSVDEQSVAGALRDLATSISDGEGLTSERTVDATFNTISKSGMRSQRKKTELLALVNDLRDQRTWQSAIDKALTTPELVSNSESDGELNDAD</sequence>
<evidence type="ECO:0000313" key="4">
    <source>
        <dbReference type="EMBL" id="CAB4918472.1"/>
    </source>
</evidence>
<evidence type="ECO:0000313" key="5">
    <source>
        <dbReference type="EMBL" id="CAB5027282.1"/>
    </source>
</evidence>
<name>A0A6J6WKQ2_9ZZZZ</name>
<reference evidence="2" key="1">
    <citation type="submission" date="2020-05" db="EMBL/GenBank/DDBJ databases">
        <authorList>
            <person name="Chiriac C."/>
            <person name="Salcher M."/>
            <person name="Ghai R."/>
            <person name="Kavagutti S V."/>
        </authorList>
    </citation>
    <scope>NUCLEOTIDE SEQUENCE</scope>
</reference>
<organism evidence="2">
    <name type="scientific">freshwater metagenome</name>
    <dbReference type="NCBI Taxonomy" id="449393"/>
    <lineage>
        <taxon>unclassified sequences</taxon>
        <taxon>metagenomes</taxon>
        <taxon>ecological metagenomes</taxon>
    </lineage>
</organism>
<protein>
    <submittedName>
        <fullName evidence="2">Unannotated protein</fullName>
    </submittedName>
</protein>
<dbReference type="AlphaFoldDB" id="A0A6J6WKQ2"/>
<evidence type="ECO:0000313" key="2">
    <source>
        <dbReference type="EMBL" id="CAB4783905.1"/>
    </source>
</evidence>
<dbReference type="EMBL" id="CAFBPS010000036">
    <property type="protein sequence ID" value="CAB5027282.1"/>
    <property type="molecule type" value="Genomic_DNA"/>
</dbReference>
<dbReference type="EMBL" id="CAFBMF010000237">
    <property type="protein sequence ID" value="CAB4918472.1"/>
    <property type="molecule type" value="Genomic_DNA"/>
</dbReference>
<dbReference type="EMBL" id="CAFBLJ010000058">
    <property type="protein sequence ID" value="CAB4873740.1"/>
    <property type="molecule type" value="Genomic_DNA"/>
</dbReference>
<dbReference type="EMBL" id="CAEZYH010000052">
    <property type="protein sequence ID" value="CAB4723153.1"/>
    <property type="molecule type" value="Genomic_DNA"/>
</dbReference>
<accession>A0A6J6WKQ2</accession>
<proteinExistence type="predicted"/>